<proteinExistence type="predicted"/>
<protein>
    <submittedName>
        <fullName evidence="1">Uncharacterized protein</fullName>
    </submittedName>
</protein>
<accession>A0A7I7T766</accession>
<dbReference type="EMBL" id="AP022596">
    <property type="protein sequence ID" value="BBY65102.1"/>
    <property type="molecule type" value="Genomic_DNA"/>
</dbReference>
<dbReference type="KEGG" id="mhev:MHEL_33450"/>
<dbReference type="AlphaFoldDB" id="A0A7I7T766"/>
<evidence type="ECO:0000313" key="1">
    <source>
        <dbReference type="EMBL" id="BBY65102.1"/>
    </source>
</evidence>
<name>A0A7I7T766_9MYCO</name>
<gene>
    <name evidence="1" type="ORF">MHEL_33450</name>
</gene>
<dbReference type="RefSeq" id="WP_179968400.1">
    <property type="nucleotide sequence ID" value="NZ_AP022596.1"/>
</dbReference>
<sequence length="59" mass="6183">MVKVAARRLSDAHGATVVLLDHALCHYADEDSMSPLWKGQDGIADPGFTVADMKAAGGD</sequence>
<keyword evidence="2" id="KW-1185">Reference proteome</keyword>
<evidence type="ECO:0000313" key="2">
    <source>
        <dbReference type="Proteomes" id="UP000467148"/>
    </source>
</evidence>
<dbReference type="Proteomes" id="UP000467148">
    <property type="component" value="Chromosome"/>
</dbReference>
<organism evidence="1 2">
    <name type="scientific">Mycolicibacterium helvum</name>
    <dbReference type="NCBI Taxonomy" id="1534349"/>
    <lineage>
        <taxon>Bacteria</taxon>
        <taxon>Bacillati</taxon>
        <taxon>Actinomycetota</taxon>
        <taxon>Actinomycetes</taxon>
        <taxon>Mycobacteriales</taxon>
        <taxon>Mycobacteriaceae</taxon>
        <taxon>Mycolicibacterium</taxon>
    </lineage>
</organism>
<reference evidence="1 2" key="1">
    <citation type="journal article" date="2019" name="Emerg. Microbes Infect.">
        <title>Comprehensive subspecies identification of 175 nontuberculous mycobacteria species based on 7547 genomic profiles.</title>
        <authorList>
            <person name="Matsumoto Y."/>
            <person name="Kinjo T."/>
            <person name="Motooka D."/>
            <person name="Nabeya D."/>
            <person name="Jung N."/>
            <person name="Uechi K."/>
            <person name="Horii T."/>
            <person name="Iida T."/>
            <person name="Fujita J."/>
            <person name="Nakamura S."/>
        </authorList>
    </citation>
    <scope>NUCLEOTIDE SEQUENCE [LARGE SCALE GENOMIC DNA]</scope>
    <source>
        <strain evidence="1 2">JCM 30396</strain>
    </source>
</reference>